<gene>
    <name evidence="1" type="ORF">I4F81_010748</name>
</gene>
<keyword evidence="2" id="KW-1185">Reference proteome</keyword>
<dbReference type="EMBL" id="CM020620">
    <property type="protein sequence ID" value="KAK1868255.1"/>
    <property type="molecule type" value="Genomic_DNA"/>
</dbReference>
<evidence type="ECO:0000313" key="1">
    <source>
        <dbReference type="EMBL" id="KAK1868255.1"/>
    </source>
</evidence>
<comment type="caution">
    <text evidence="1">The sequence shown here is derived from an EMBL/GenBank/DDBJ whole genome shotgun (WGS) entry which is preliminary data.</text>
</comment>
<dbReference type="Proteomes" id="UP000798662">
    <property type="component" value="Chromosome 3"/>
</dbReference>
<name>A0ACC3CDU3_PYRYE</name>
<sequence length="221" mass="23027">MQYGRGKAKRKTGRNCEWGGGGRGMQTVAAPRAEAARPSPSLALRPPIATAGAPAKVPEAGYIPPATPAAGKVNGSPPPCGVLADHPPHDRVAEGGKRTRRLPKVPRPRHQPQLHAAAAHPPSPRTTVTPSPTSTLTATAAAATTVDGDAVAAAPGRSSGDAAKVRGGGKHVGVPPHKQGPAGKPRRGGHAEQPRGTGPHRRGHNHHRQRRVRRRHRRCRP</sequence>
<proteinExistence type="predicted"/>
<evidence type="ECO:0000313" key="2">
    <source>
        <dbReference type="Proteomes" id="UP000798662"/>
    </source>
</evidence>
<reference evidence="1" key="1">
    <citation type="submission" date="2019-11" db="EMBL/GenBank/DDBJ databases">
        <title>Nori genome reveals adaptations in red seaweeds to the harsh intertidal environment.</title>
        <authorList>
            <person name="Wang D."/>
            <person name="Mao Y."/>
        </authorList>
    </citation>
    <scope>NUCLEOTIDE SEQUENCE</scope>
    <source>
        <tissue evidence="1">Gametophyte</tissue>
    </source>
</reference>
<protein>
    <submittedName>
        <fullName evidence="1">Uncharacterized protein</fullName>
    </submittedName>
</protein>
<organism evidence="1 2">
    <name type="scientific">Pyropia yezoensis</name>
    <name type="common">Susabi-nori</name>
    <name type="synonym">Porphyra yezoensis</name>
    <dbReference type="NCBI Taxonomy" id="2788"/>
    <lineage>
        <taxon>Eukaryota</taxon>
        <taxon>Rhodophyta</taxon>
        <taxon>Bangiophyceae</taxon>
        <taxon>Bangiales</taxon>
        <taxon>Bangiaceae</taxon>
        <taxon>Pyropia</taxon>
    </lineage>
</organism>
<accession>A0ACC3CDU3</accession>